<dbReference type="GO" id="GO:0006811">
    <property type="term" value="P:monoatomic ion transport"/>
    <property type="evidence" value="ECO:0007669"/>
    <property type="project" value="UniProtKB-KW"/>
</dbReference>
<feature type="transmembrane region" description="Helical" evidence="10">
    <location>
        <begin position="277"/>
        <end position="298"/>
    </location>
</feature>
<dbReference type="CDD" id="cd13131">
    <property type="entry name" value="MATE_NorM_like"/>
    <property type="match status" value="1"/>
</dbReference>
<feature type="transmembrane region" description="Helical" evidence="10">
    <location>
        <begin position="319"/>
        <end position="340"/>
    </location>
</feature>
<dbReference type="PANTHER" id="PTHR43298">
    <property type="entry name" value="MULTIDRUG RESISTANCE PROTEIN NORM-RELATED"/>
    <property type="match status" value="1"/>
</dbReference>
<feature type="transmembrane region" description="Helical" evidence="10">
    <location>
        <begin position="131"/>
        <end position="148"/>
    </location>
</feature>
<dbReference type="EMBL" id="CP037933">
    <property type="protein sequence ID" value="QBN20051.1"/>
    <property type="molecule type" value="Genomic_DNA"/>
</dbReference>
<evidence type="ECO:0000256" key="6">
    <source>
        <dbReference type="ARBA" id="ARBA00022989"/>
    </source>
</evidence>
<gene>
    <name evidence="11" type="ORF">E1750_15010</name>
</gene>
<evidence type="ECO:0000256" key="1">
    <source>
        <dbReference type="ARBA" id="ARBA00004651"/>
    </source>
</evidence>
<keyword evidence="3" id="KW-0050">Antiport</keyword>
<dbReference type="GO" id="GO:0005886">
    <property type="term" value="C:plasma membrane"/>
    <property type="evidence" value="ECO:0007669"/>
    <property type="project" value="UniProtKB-SubCell"/>
</dbReference>
<feature type="transmembrane region" description="Helical" evidence="10">
    <location>
        <begin position="12"/>
        <end position="33"/>
    </location>
</feature>
<dbReference type="KEGG" id="fnk:E1750_15010"/>
<feature type="transmembrane region" description="Helical" evidence="10">
    <location>
        <begin position="396"/>
        <end position="416"/>
    </location>
</feature>
<keyword evidence="4" id="KW-1003">Cell membrane</keyword>
<dbReference type="RefSeq" id="WP_133277554.1">
    <property type="nucleotide sequence ID" value="NZ_CP037933.1"/>
</dbReference>
<evidence type="ECO:0000256" key="5">
    <source>
        <dbReference type="ARBA" id="ARBA00022692"/>
    </source>
</evidence>
<evidence type="ECO:0000256" key="7">
    <source>
        <dbReference type="ARBA" id="ARBA00023065"/>
    </source>
</evidence>
<sequence length="460" mass="51148">MNLSQYTKEFSYNLQLAYPVILGMLGHTLIGIVDNFMVGNLGSTELAAVSLGNSFIFIGMSLGIGFSTAITPFIAEADAEKNDEKIRTTFHHGLLLCTILGLAIFLLIVLAKPIMGLMNQPEAVVRLASPYIDWVAFSLIPVVIFQGYKQFADGLSQTKYSMYAIYLANVVHVFFNYVLIYGVWGFPKLGIIGAALGTVISRIMMVVFMHYIMKHNVTFKRYFKNFTFEEIKKSILKKIINLGFPSAMQMLFEVALFTAAIWLSGSLGKNSQAANQIALTLASSTFMVAIGFSVTAMIRVSNYRGLKDYKELIVVAKSIFLITIMVELFFGTLFVISHNFLPHLFLNMTDSTQQLDNTEIILIASKLLLVAAVFQISDGMQVVVLGALRGLQDVKIPMYITFVAYWIVGFPISYFLGKHTELGATGIWIGLLAGLTSAALFLYIRFTRLTKKLVLENDNF</sequence>
<dbReference type="NCBIfam" id="TIGR00797">
    <property type="entry name" value="matE"/>
    <property type="match status" value="1"/>
</dbReference>
<feature type="transmembrane region" description="Helical" evidence="10">
    <location>
        <begin position="422"/>
        <end position="444"/>
    </location>
</feature>
<evidence type="ECO:0000256" key="2">
    <source>
        <dbReference type="ARBA" id="ARBA00022448"/>
    </source>
</evidence>
<dbReference type="Pfam" id="PF01554">
    <property type="entry name" value="MatE"/>
    <property type="match status" value="2"/>
</dbReference>
<keyword evidence="2" id="KW-0813">Transport</keyword>
<evidence type="ECO:0000256" key="8">
    <source>
        <dbReference type="ARBA" id="ARBA00023136"/>
    </source>
</evidence>
<evidence type="ECO:0000313" key="12">
    <source>
        <dbReference type="Proteomes" id="UP000291124"/>
    </source>
</evidence>
<feature type="transmembrane region" description="Helical" evidence="10">
    <location>
        <begin position="360"/>
        <end position="384"/>
    </location>
</feature>
<keyword evidence="7" id="KW-0406">Ion transport</keyword>
<keyword evidence="12" id="KW-1185">Reference proteome</keyword>
<evidence type="ECO:0000256" key="4">
    <source>
        <dbReference type="ARBA" id="ARBA00022475"/>
    </source>
</evidence>
<dbReference type="Proteomes" id="UP000291124">
    <property type="component" value="Chromosome"/>
</dbReference>
<proteinExistence type="predicted"/>
<evidence type="ECO:0000256" key="3">
    <source>
        <dbReference type="ARBA" id="ARBA00022449"/>
    </source>
</evidence>
<feature type="transmembrane region" description="Helical" evidence="10">
    <location>
        <begin position="53"/>
        <end position="74"/>
    </location>
</feature>
<comment type="subcellular location">
    <subcellularLocation>
        <location evidence="1">Cell membrane</location>
        <topology evidence="1">Multi-pass membrane protein</topology>
    </subcellularLocation>
</comment>
<dbReference type="PIRSF" id="PIRSF006603">
    <property type="entry name" value="DinF"/>
    <property type="match status" value="1"/>
</dbReference>
<reference evidence="12" key="1">
    <citation type="submission" date="2019-03" db="EMBL/GenBank/DDBJ databases">
        <title>Flavobacterium sp.</title>
        <authorList>
            <person name="Kim H."/>
        </authorList>
    </citation>
    <scope>NUCLEOTIDE SEQUENCE [LARGE SCALE GENOMIC DNA]</scope>
    <source>
        <strain evidence="12">GS13</strain>
    </source>
</reference>
<name>A0A4P6YAB1_9FLAO</name>
<feature type="transmembrane region" description="Helical" evidence="10">
    <location>
        <begin position="94"/>
        <end position="111"/>
    </location>
</feature>
<evidence type="ECO:0000256" key="9">
    <source>
        <dbReference type="ARBA" id="ARBA00031636"/>
    </source>
</evidence>
<organism evidence="11 12">
    <name type="scientific">Flavobacterium nackdongense</name>
    <dbReference type="NCBI Taxonomy" id="2547394"/>
    <lineage>
        <taxon>Bacteria</taxon>
        <taxon>Pseudomonadati</taxon>
        <taxon>Bacteroidota</taxon>
        <taxon>Flavobacteriia</taxon>
        <taxon>Flavobacteriales</taxon>
        <taxon>Flavobacteriaceae</taxon>
        <taxon>Flavobacterium</taxon>
    </lineage>
</organism>
<feature type="transmembrane region" description="Helical" evidence="10">
    <location>
        <begin position="160"/>
        <end position="184"/>
    </location>
</feature>
<dbReference type="InterPro" id="IPR002528">
    <property type="entry name" value="MATE_fam"/>
</dbReference>
<evidence type="ECO:0000313" key="11">
    <source>
        <dbReference type="EMBL" id="QBN20051.1"/>
    </source>
</evidence>
<dbReference type="AlphaFoldDB" id="A0A4P6YAB1"/>
<dbReference type="GO" id="GO:0015297">
    <property type="term" value="F:antiporter activity"/>
    <property type="evidence" value="ECO:0007669"/>
    <property type="project" value="UniProtKB-KW"/>
</dbReference>
<keyword evidence="6 10" id="KW-1133">Transmembrane helix</keyword>
<dbReference type="InterPro" id="IPR050222">
    <property type="entry name" value="MATE_MdtK"/>
</dbReference>
<dbReference type="GO" id="GO:0042910">
    <property type="term" value="F:xenobiotic transmembrane transporter activity"/>
    <property type="evidence" value="ECO:0007669"/>
    <property type="project" value="InterPro"/>
</dbReference>
<feature type="transmembrane region" description="Helical" evidence="10">
    <location>
        <begin position="190"/>
        <end position="212"/>
    </location>
</feature>
<keyword evidence="5 10" id="KW-0812">Transmembrane</keyword>
<evidence type="ECO:0000256" key="10">
    <source>
        <dbReference type="SAM" id="Phobius"/>
    </source>
</evidence>
<dbReference type="InterPro" id="IPR048279">
    <property type="entry name" value="MdtK-like"/>
</dbReference>
<keyword evidence="8 10" id="KW-0472">Membrane</keyword>
<dbReference type="OrthoDB" id="9780160at2"/>
<accession>A0A4P6YAB1</accession>
<feature type="transmembrane region" description="Helical" evidence="10">
    <location>
        <begin position="242"/>
        <end position="265"/>
    </location>
</feature>
<protein>
    <recommendedName>
        <fullName evidence="9">Multidrug-efflux transporter</fullName>
    </recommendedName>
</protein>
<dbReference type="PANTHER" id="PTHR43298:SF2">
    <property type="entry name" value="FMN_FAD EXPORTER YEEO-RELATED"/>
    <property type="match status" value="1"/>
</dbReference>